<protein>
    <submittedName>
        <fullName evidence="10">NADH/ubiquinone/plastoquinone (Complex I)</fullName>
    </submittedName>
</protein>
<feature type="transmembrane region" description="Helical" evidence="8">
    <location>
        <begin position="456"/>
        <end position="475"/>
    </location>
</feature>
<evidence type="ECO:0000256" key="1">
    <source>
        <dbReference type="ARBA" id="ARBA00004651"/>
    </source>
</evidence>
<keyword evidence="6 8" id="KW-0472">Membrane</keyword>
<feature type="transmembrane region" description="Helical" evidence="8">
    <location>
        <begin position="422"/>
        <end position="444"/>
    </location>
</feature>
<evidence type="ECO:0000259" key="9">
    <source>
        <dbReference type="Pfam" id="PF00361"/>
    </source>
</evidence>
<reference evidence="11" key="1">
    <citation type="journal article" date="2021" name="Syst. Appl. Microbiol.">
        <title>Roseomonas hellenica sp. nov., isolated from roots of wild-growing Alkanna tinctoria.</title>
        <authorList>
            <person name="Rat A."/>
            <person name="Naranjo H.D."/>
            <person name="Lebbe L."/>
            <person name="Cnockaert M."/>
            <person name="Krigas N."/>
            <person name="Grigoriadou K."/>
            <person name="Maloupa E."/>
            <person name="Willems A."/>
        </authorList>
    </citation>
    <scope>NUCLEOTIDE SEQUENCE [LARGE SCALE GENOMIC DNA]</scope>
    <source>
        <strain evidence="11">LMG 31159</strain>
    </source>
</reference>
<feature type="transmembrane region" description="Helical" evidence="8">
    <location>
        <begin position="195"/>
        <end position="217"/>
    </location>
</feature>
<evidence type="ECO:0000256" key="7">
    <source>
        <dbReference type="RuleBase" id="RU000320"/>
    </source>
</evidence>
<dbReference type="Pfam" id="PF00361">
    <property type="entry name" value="Proton_antipo_M"/>
    <property type="match status" value="1"/>
</dbReference>
<feature type="transmembrane region" description="Helical" evidence="8">
    <location>
        <begin position="517"/>
        <end position="536"/>
    </location>
</feature>
<organism evidence="10 11">
    <name type="scientific">Neoroseomonas terrae</name>
    <dbReference type="NCBI Taxonomy" id="424799"/>
    <lineage>
        <taxon>Bacteria</taxon>
        <taxon>Pseudomonadati</taxon>
        <taxon>Pseudomonadota</taxon>
        <taxon>Alphaproteobacteria</taxon>
        <taxon>Acetobacterales</taxon>
        <taxon>Acetobacteraceae</taxon>
        <taxon>Neoroseomonas</taxon>
    </lineage>
</organism>
<feature type="transmembrane region" description="Helical" evidence="8">
    <location>
        <begin position="382"/>
        <end position="401"/>
    </location>
</feature>
<feature type="transmembrane region" description="Helical" evidence="8">
    <location>
        <begin position="346"/>
        <end position="370"/>
    </location>
</feature>
<evidence type="ECO:0000256" key="8">
    <source>
        <dbReference type="SAM" id="Phobius"/>
    </source>
</evidence>
<keyword evidence="3 7" id="KW-0812">Transmembrane</keyword>
<feature type="transmembrane region" description="Helical" evidence="8">
    <location>
        <begin position="36"/>
        <end position="56"/>
    </location>
</feature>
<feature type="transmembrane region" description="Helical" evidence="8">
    <location>
        <begin position="229"/>
        <end position="248"/>
    </location>
</feature>
<dbReference type="InterPro" id="IPR052175">
    <property type="entry name" value="ComplexI-like_HydComp"/>
</dbReference>
<feature type="transmembrane region" description="Helical" evidence="8">
    <location>
        <begin position="316"/>
        <end position="339"/>
    </location>
</feature>
<keyword evidence="2" id="KW-1003">Cell membrane</keyword>
<feature type="transmembrane region" description="Helical" evidence="8">
    <location>
        <begin position="110"/>
        <end position="137"/>
    </location>
</feature>
<feature type="transmembrane region" description="Helical" evidence="8">
    <location>
        <begin position="149"/>
        <end position="172"/>
    </location>
</feature>
<accession>A0ABS5EGV5</accession>
<evidence type="ECO:0000256" key="3">
    <source>
        <dbReference type="ARBA" id="ARBA00022692"/>
    </source>
</evidence>
<proteinExistence type="predicted"/>
<dbReference type="RefSeq" id="WP_211868818.1">
    <property type="nucleotide sequence ID" value="NZ_JAAEDI010000011.1"/>
</dbReference>
<dbReference type="InterPro" id="IPR001750">
    <property type="entry name" value="ND/Mrp_TM"/>
</dbReference>
<dbReference type="EMBL" id="JAAEDI010000011">
    <property type="protein sequence ID" value="MBR0650254.1"/>
    <property type="molecule type" value="Genomic_DNA"/>
</dbReference>
<comment type="caution">
    <text evidence="10">The sequence shown here is derived from an EMBL/GenBank/DDBJ whole genome shotgun (WGS) entry which is preliminary data.</text>
</comment>
<evidence type="ECO:0000256" key="2">
    <source>
        <dbReference type="ARBA" id="ARBA00022475"/>
    </source>
</evidence>
<evidence type="ECO:0000313" key="11">
    <source>
        <dbReference type="Proteomes" id="UP000698752"/>
    </source>
</evidence>
<feature type="transmembrane region" description="Helical" evidence="8">
    <location>
        <begin position="68"/>
        <end position="90"/>
    </location>
</feature>
<feature type="transmembrane region" description="Helical" evidence="8">
    <location>
        <begin position="260"/>
        <end position="278"/>
    </location>
</feature>
<evidence type="ECO:0000256" key="4">
    <source>
        <dbReference type="ARBA" id="ARBA00022989"/>
    </source>
</evidence>
<feature type="transmembrane region" description="Helical" evidence="8">
    <location>
        <begin position="285"/>
        <end position="310"/>
    </location>
</feature>
<gene>
    <name evidence="10" type="ORF">GXW78_11325</name>
</gene>
<evidence type="ECO:0000256" key="5">
    <source>
        <dbReference type="ARBA" id="ARBA00023002"/>
    </source>
</evidence>
<evidence type="ECO:0000256" key="6">
    <source>
        <dbReference type="ARBA" id="ARBA00023136"/>
    </source>
</evidence>
<name>A0ABS5EGV5_9PROT</name>
<comment type="subcellular location">
    <subcellularLocation>
        <location evidence="1">Cell membrane</location>
        <topology evidence="1">Multi-pass membrane protein</topology>
    </subcellularLocation>
    <subcellularLocation>
        <location evidence="7">Membrane</location>
        <topology evidence="7">Multi-pass membrane protein</topology>
    </subcellularLocation>
</comment>
<keyword evidence="5" id="KW-0560">Oxidoreductase</keyword>
<feature type="domain" description="NADH:quinone oxidoreductase/Mrp antiporter transmembrane" evidence="9">
    <location>
        <begin position="115"/>
        <end position="338"/>
    </location>
</feature>
<dbReference type="PANTHER" id="PTHR42682:SF4">
    <property type="entry name" value="NADH-UBIQUINONE_PLASTOQUINONE"/>
    <property type="match status" value="1"/>
</dbReference>
<evidence type="ECO:0000313" key="10">
    <source>
        <dbReference type="EMBL" id="MBR0650254.1"/>
    </source>
</evidence>
<dbReference type="Proteomes" id="UP000698752">
    <property type="component" value="Unassembled WGS sequence"/>
</dbReference>
<dbReference type="PANTHER" id="PTHR42682">
    <property type="entry name" value="HYDROGENASE-4 COMPONENT F"/>
    <property type="match status" value="1"/>
</dbReference>
<dbReference type="PRINTS" id="PR01434">
    <property type="entry name" value="NADHDHGNASE5"/>
</dbReference>
<keyword evidence="11" id="KW-1185">Reference proteome</keyword>
<sequence>MNALLLAATPLAPLLLLAALVVPALRGRALALLWLAPLPGLACAAFGTGEPFMVYARVRLTLALDQPSAMLLGGAALLWCAASVYVRAYIEREAHWRFAAWWLPTMAGSLGVFVAGDLVSFYFVFALASLPAWGLVIHDRTQRAWAAGATYILMTVAGEAALLAGFALLAAFTPDGSLAIADVLSAAAEAPLRDLAIAFVVIGFGLKAGLVPLHVWLPLAHPAAPMPASAVLSGAIIKAGVIGLIRFLPLDVTPAAWGEVLAVIGFVTAFWGVLAGITQQNPKTVLAYSSVSQMGVVAAAIGMGLAAGIGTTPQSAAFYALHHVLAKGALFLAVGVAAATGGRVRWLVIAPAVLLALGFGGLPPAGGWLAKEAVKAELGNGLAATLSALSAAGSTLLMLHFTRRLAAGLAADATARPPPGMLLPWLALAAASVLVPWALFAPAAGGDWASVLTLDALAKAVTPVLAGALAVLALARWEHRLPPVPEGDIIHLARRLLRVASPLGNALARGEALLRRWPVAGLAMLVLTAALGFVMMGR</sequence>
<keyword evidence="4 8" id="KW-1133">Transmembrane helix</keyword>